<dbReference type="EMBL" id="JAHWDF010000001">
    <property type="protein sequence ID" value="MBW2960277.1"/>
    <property type="molecule type" value="Genomic_DNA"/>
</dbReference>
<name>A0ABS6VXF6_9FLAO</name>
<keyword evidence="5" id="KW-1185">Reference proteome</keyword>
<evidence type="ECO:0000256" key="2">
    <source>
        <dbReference type="ARBA" id="ARBA00004184"/>
    </source>
</evidence>
<accession>A0ABS6VXF6</accession>
<evidence type="ECO:0000259" key="3">
    <source>
        <dbReference type="Pfam" id="PF02823"/>
    </source>
</evidence>
<reference evidence="4 5" key="1">
    <citation type="submission" date="2021-07" db="EMBL/GenBank/DDBJ databases">
        <title>Mesonia aestuariivivens sp. nov., isolated from a tidal flat.</title>
        <authorList>
            <person name="Kim Y.-O."/>
            <person name="Yoon J.-H."/>
        </authorList>
    </citation>
    <scope>NUCLEOTIDE SEQUENCE [LARGE SCALE GENOMIC DNA]</scope>
    <source>
        <strain evidence="4 5">JHPTF-M18</strain>
    </source>
</reference>
<dbReference type="RefSeq" id="WP_219038567.1">
    <property type="nucleotide sequence ID" value="NZ_JAHWDF010000001.1"/>
</dbReference>
<dbReference type="InterPro" id="IPR020546">
    <property type="entry name" value="ATP_synth_F1_dsu/esu_N"/>
</dbReference>
<dbReference type="CDD" id="cd12152">
    <property type="entry name" value="F1-ATPase_delta"/>
    <property type="match status" value="1"/>
</dbReference>
<gene>
    <name evidence="4" type="ORF">KW502_00505</name>
</gene>
<dbReference type="InterPro" id="IPR001469">
    <property type="entry name" value="ATP_synth_F1_dsu/esu"/>
</dbReference>
<comment type="subcellular location">
    <subcellularLocation>
        <location evidence="2">Endomembrane system</location>
        <topology evidence="2">Peripheral membrane protein</topology>
    </subcellularLocation>
</comment>
<proteinExistence type="predicted"/>
<protein>
    <submittedName>
        <fullName evidence="4">F0F1 ATP synthase subunit epsilon</fullName>
    </submittedName>
</protein>
<comment type="caution">
    <text evidence="4">The sequence shown here is derived from an EMBL/GenBank/DDBJ whole genome shotgun (WGS) entry which is preliminary data.</text>
</comment>
<evidence type="ECO:0000313" key="4">
    <source>
        <dbReference type="EMBL" id="MBW2960277.1"/>
    </source>
</evidence>
<feature type="domain" description="ATP synthase F1 complex delta/epsilon subunit N-terminal" evidence="3">
    <location>
        <begin position="1"/>
        <end position="50"/>
    </location>
</feature>
<comment type="function">
    <text evidence="1">Produces ATP from ADP in the presence of a proton gradient across the membrane.</text>
</comment>
<evidence type="ECO:0000313" key="5">
    <source>
        <dbReference type="Proteomes" id="UP000719267"/>
    </source>
</evidence>
<sequence>MYLEIVSPERVLLSAEVNSVTVPGIDGEFQMLNNHAPIVSVLDKGVIKVEGNLEIPKELKDVVTKAQDGKWYFPIKGGVLEMKNNKAIVLAD</sequence>
<organism evidence="4 5">
    <name type="scientific">Mesonia aestuariivivens</name>
    <dbReference type="NCBI Taxonomy" id="2796128"/>
    <lineage>
        <taxon>Bacteria</taxon>
        <taxon>Pseudomonadati</taxon>
        <taxon>Bacteroidota</taxon>
        <taxon>Flavobacteriia</taxon>
        <taxon>Flavobacteriales</taxon>
        <taxon>Flavobacteriaceae</taxon>
        <taxon>Mesonia</taxon>
    </lineage>
</organism>
<dbReference type="Proteomes" id="UP000719267">
    <property type="component" value="Unassembled WGS sequence"/>
</dbReference>
<dbReference type="Pfam" id="PF02823">
    <property type="entry name" value="ATP-synt_DE_N"/>
    <property type="match status" value="1"/>
</dbReference>
<evidence type="ECO:0000256" key="1">
    <source>
        <dbReference type="ARBA" id="ARBA00003543"/>
    </source>
</evidence>